<dbReference type="InParanoid" id="E3MIT1"/>
<dbReference type="SMART" id="SM00584">
    <property type="entry name" value="TLDc"/>
    <property type="match status" value="1"/>
</dbReference>
<dbReference type="OMA" id="ILQPVHH"/>
<evidence type="ECO:0000256" key="1">
    <source>
        <dbReference type="SAM" id="MobiDB-lite"/>
    </source>
</evidence>
<dbReference type="KEGG" id="crq:GCK72_011547"/>
<dbReference type="Pfam" id="PF07534">
    <property type="entry name" value="TLD"/>
    <property type="match status" value="1"/>
</dbReference>
<dbReference type="HOGENOM" id="CLU_778992_0_0_1"/>
<accession>E3MIT1</accession>
<dbReference type="OrthoDB" id="289228at2759"/>
<reference evidence="3" key="1">
    <citation type="submission" date="2007-07" db="EMBL/GenBank/DDBJ databases">
        <title>PCAP assembly of the Caenorhabditis remanei genome.</title>
        <authorList>
            <consortium name="The Caenorhabditis remanei Sequencing Consortium"/>
            <person name="Wilson R.K."/>
        </authorList>
    </citation>
    <scope>NUCLEOTIDE SEQUENCE [LARGE SCALE GENOMIC DNA]</scope>
    <source>
        <strain evidence="3">PB4641</strain>
    </source>
</reference>
<sequence>MLVFFSFFTKFFFGNRKKSIFPRFQMGNDHSKKKSHSESKNELETPENQSNPQLDEYFSRISDGKDEISAEKVIRIFDQDLGESLLNYFAGSKTEKYITRQQFQQKFTPLYGTSTDIYVKILQPVYHFIKVCSDSAGASAIQGDEQFIKNLVENMTCGKKGDEATQSIMSWRREYCEKFTQAVQNRVVSAVTGNKIPNPDYASDILTPLQMWFVQSSLPNFYFPGKPSETPGDGHWTPLYTSLQHGISTNRFETMVFDYRGPTVTIFRLKDGRVVVLATDQEWRHSGSRFGGPFTSFFEISPRIRRIDEANSIYCNLKIRTAAYGLSFNTSELKIGKDFDEVLDIEVWGCAGAGTLAEQQKLKNWQKQQAEKHKKVPLPGNWDDNPDKTLLEMAGFKFSNERAAMEMEAKRQEQIENNNASQSDKSQLSEK</sequence>
<feature type="region of interest" description="Disordered" evidence="1">
    <location>
        <begin position="26"/>
        <end position="55"/>
    </location>
</feature>
<gene>
    <name evidence="3" type="ORF">CRE_02446</name>
</gene>
<dbReference type="PROSITE" id="PS51886">
    <property type="entry name" value="TLDC"/>
    <property type="match status" value="1"/>
</dbReference>
<dbReference type="GeneID" id="9802456"/>
<keyword evidence="4" id="KW-1185">Reference proteome</keyword>
<dbReference type="PANTHER" id="PTHR23354">
    <property type="entry name" value="NUCLEOLAR PROTEIN 7/ESTROGEN RECEPTOR COACTIVATOR-RELATED"/>
    <property type="match status" value="1"/>
</dbReference>
<dbReference type="CTD" id="9802456"/>
<feature type="compositionally biased region" description="Basic and acidic residues" evidence="1">
    <location>
        <begin position="405"/>
        <end position="414"/>
    </location>
</feature>
<organism evidence="4">
    <name type="scientific">Caenorhabditis remanei</name>
    <name type="common">Caenorhabditis vulgaris</name>
    <dbReference type="NCBI Taxonomy" id="31234"/>
    <lineage>
        <taxon>Eukaryota</taxon>
        <taxon>Metazoa</taxon>
        <taxon>Ecdysozoa</taxon>
        <taxon>Nematoda</taxon>
        <taxon>Chromadorea</taxon>
        <taxon>Rhabditida</taxon>
        <taxon>Rhabditina</taxon>
        <taxon>Rhabditomorpha</taxon>
        <taxon>Rhabditoidea</taxon>
        <taxon>Rhabditidae</taxon>
        <taxon>Peloderinae</taxon>
        <taxon>Caenorhabditis</taxon>
    </lineage>
</organism>
<dbReference type="eggNOG" id="KOG4636">
    <property type="taxonomic scope" value="Eukaryota"/>
</dbReference>
<dbReference type="PANTHER" id="PTHR23354:SF108">
    <property type="entry name" value="RE10231P"/>
    <property type="match status" value="1"/>
</dbReference>
<evidence type="ECO:0000259" key="2">
    <source>
        <dbReference type="PROSITE" id="PS51886"/>
    </source>
</evidence>
<protein>
    <recommendedName>
        <fullName evidence="2">TLDc domain-containing protein</fullName>
    </recommendedName>
</protein>
<proteinExistence type="predicted"/>
<evidence type="ECO:0000313" key="3">
    <source>
        <dbReference type="EMBL" id="EFP02627.1"/>
    </source>
</evidence>
<dbReference type="AlphaFoldDB" id="E3MIT1"/>
<dbReference type="Proteomes" id="UP000008281">
    <property type="component" value="Unassembled WGS sequence"/>
</dbReference>
<evidence type="ECO:0000313" key="4">
    <source>
        <dbReference type="Proteomes" id="UP000008281"/>
    </source>
</evidence>
<feature type="compositionally biased region" description="Polar residues" evidence="1">
    <location>
        <begin position="415"/>
        <end position="431"/>
    </location>
</feature>
<dbReference type="RefSeq" id="XP_003104017.2">
    <property type="nucleotide sequence ID" value="XM_003103969.2"/>
</dbReference>
<dbReference type="EMBL" id="DS268448">
    <property type="protein sequence ID" value="EFP02627.1"/>
    <property type="molecule type" value="Genomic_DNA"/>
</dbReference>
<feature type="region of interest" description="Disordered" evidence="1">
    <location>
        <begin position="405"/>
        <end position="431"/>
    </location>
</feature>
<feature type="domain" description="TLDc" evidence="2">
    <location>
        <begin position="204"/>
        <end position="351"/>
    </location>
</feature>
<name>E3MIT1_CAERE</name>
<dbReference type="InterPro" id="IPR006571">
    <property type="entry name" value="TLDc_dom"/>
</dbReference>